<dbReference type="EMBL" id="CP013040">
    <property type="protein sequence ID" value="AMN30657.1"/>
    <property type="molecule type" value="Genomic_DNA"/>
</dbReference>
<proteinExistence type="predicted"/>
<evidence type="ECO:0000256" key="3">
    <source>
        <dbReference type="SAM" id="Phobius"/>
    </source>
</evidence>
<reference evidence="4" key="1">
    <citation type="journal article" date="2016" name="PLoS ONE">
        <title>Plasmid Characterization and Chromosome Analysis of Two netF+ Clostridium perfringens Isolates Associated with Foal and Canine Necrotizing Enteritis.</title>
        <authorList>
            <person name="Mehdizadeh Gohari I."/>
            <person name="Kropinski A.M."/>
            <person name="Weese S.J."/>
            <person name="Parreira V.R."/>
            <person name="Whitehead A.E."/>
            <person name="Boerlin P."/>
            <person name="Prescott J.F."/>
        </authorList>
    </citation>
    <scope>NUCLEOTIDE SEQUENCE [LARGE SCALE GENOMIC DNA]</scope>
    <source>
        <strain evidence="4">JP838</strain>
        <plasmid evidence="4">pJFP838C</plasmid>
    </source>
</reference>
<gene>
    <name evidence="4" type="ORF">JFP838_pC0075</name>
</gene>
<keyword evidence="3" id="KW-0472">Membrane</keyword>
<feature type="active site" description="Proton donor/acceptor" evidence="2">
    <location>
        <position position="135"/>
    </location>
</feature>
<accession>A0A140GQ48</accession>
<geneLocation type="plasmid" evidence="4">
    <name>pJFP838C</name>
</geneLocation>
<dbReference type="OrthoDB" id="1648028at2"/>
<dbReference type="NCBIfam" id="NF033745">
    <property type="entry name" value="class_C_sortase"/>
    <property type="match status" value="1"/>
</dbReference>
<feature type="transmembrane region" description="Helical" evidence="3">
    <location>
        <begin position="241"/>
        <end position="260"/>
    </location>
</feature>
<dbReference type="GO" id="GO:0016787">
    <property type="term" value="F:hydrolase activity"/>
    <property type="evidence" value="ECO:0007669"/>
    <property type="project" value="UniProtKB-KW"/>
</dbReference>
<dbReference type="PATRIC" id="fig|1502.176.peg.3122"/>
<dbReference type="InterPro" id="IPR042002">
    <property type="entry name" value="Sortase_C"/>
</dbReference>
<protein>
    <submittedName>
        <fullName evidence="4">Sortase</fullName>
    </submittedName>
</protein>
<evidence type="ECO:0000313" key="4">
    <source>
        <dbReference type="EMBL" id="AMN30657.1"/>
    </source>
</evidence>
<feature type="transmembrane region" description="Helical" evidence="3">
    <location>
        <begin position="7"/>
        <end position="25"/>
    </location>
</feature>
<evidence type="ECO:0000256" key="2">
    <source>
        <dbReference type="PIRSR" id="PIRSR605754-1"/>
    </source>
</evidence>
<dbReference type="InterPro" id="IPR005754">
    <property type="entry name" value="Sortase"/>
</dbReference>
<feature type="active site" description="Acyl-thioester intermediate" evidence="2">
    <location>
        <position position="197"/>
    </location>
</feature>
<dbReference type="Proteomes" id="UP000070260">
    <property type="component" value="Plasmid pJFP838C"/>
</dbReference>
<evidence type="ECO:0000256" key="1">
    <source>
        <dbReference type="ARBA" id="ARBA00022801"/>
    </source>
</evidence>
<dbReference type="Pfam" id="PF04203">
    <property type="entry name" value="Sortase"/>
    <property type="match status" value="1"/>
</dbReference>
<dbReference type="Gene3D" id="2.40.260.10">
    <property type="entry name" value="Sortase"/>
    <property type="match status" value="1"/>
</dbReference>
<dbReference type="SUPFAM" id="SSF63817">
    <property type="entry name" value="Sortase"/>
    <property type="match status" value="1"/>
</dbReference>
<keyword evidence="3" id="KW-0812">Transmembrane</keyword>
<dbReference type="InterPro" id="IPR023365">
    <property type="entry name" value="Sortase_dom-sf"/>
</dbReference>
<dbReference type="NCBIfam" id="TIGR01076">
    <property type="entry name" value="sortase_fam"/>
    <property type="match status" value="1"/>
</dbReference>
<dbReference type="AlphaFoldDB" id="A0A140GQ48"/>
<sequence length="266" mass="30329">MKIFKRIYLILLIVITLIAIGVLLYPSVSNYINNKYAVNTISEYKNSIKNTSEDRLNELVEKSRIYNIDIAKGITPKDKFESGYMLGYIDIPKINVRLPIYEGTSQEILKKGVGVIEGTSIPIGGDNTHSVLSAHTGFTTQKLFTDIDQLKEGDLFYINIFDMNLTYKVDDISIVKPNDTNKIKVYPNKDYVTLLTCYPYGINTERLLVRGERVFQKDTNSNKVDNSVNDISKNRYINKELIIISSVLIIFSVLLIILILKRKTKN</sequence>
<dbReference type="CDD" id="cd05827">
    <property type="entry name" value="Sortase_C"/>
    <property type="match status" value="1"/>
</dbReference>
<keyword evidence="1" id="KW-0378">Hydrolase</keyword>
<name>A0A140GQ48_CLOPF</name>
<dbReference type="RefSeq" id="WP_061416204.1">
    <property type="nucleotide sequence ID" value="NZ_CATNXB010000034.1"/>
</dbReference>
<organism evidence="4">
    <name type="scientific">Clostridium perfringens</name>
    <dbReference type="NCBI Taxonomy" id="1502"/>
    <lineage>
        <taxon>Bacteria</taxon>
        <taxon>Bacillati</taxon>
        <taxon>Bacillota</taxon>
        <taxon>Clostridia</taxon>
        <taxon>Eubacteriales</taxon>
        <taxon>Clostridiaceae</taxon>
        <taxon>Clostridium</taxon>
    </lineage>
</organism>
<keyword evidence="3" id="KW-1133">Transmembrane helix</keyword>
<keyword evidence="4" id="KW-0614">Plasmid</keyword>